<dbReference type="InterPro" id="IPR000537">
    <property type="entry name" value="UbiA_prenyltransferase"/>
</dbReference>
<evidence type="ECO:0000313" key="9">
    <source>
        <dbReference type="EMBL" id="OIJ85108.1"/>
    </source>
</evidence>
<proteinExistence type="predicted"/>
<feature type="transmembrane region" description="Helical" evidence="8">
    <location>
        <begin position="153"/>
        <end position="171"/>
    </location>
</feature>
<dbReference type="GO" id="GO:0004659">
    <property type="term" value="F:prenyltransferase activity"/>
    <property type="evidence" value="ECO:0007669"/>
    <property type="project" value="InterPro"/>
</dbReference>
<feature type="transmembrane region" description="Helical" evidence="8">
    <location>
        <begin position="38"/>
        <end position="56"/>
    </location>
</feature>
<evidence type="ECO:0000256" key="7">
    <source>
        <dbReference type="ARBA" id="ARBA00023136"/>
    </source>
</evidence>
<comment type="subcellular location">
    <subcellularLocation>
        <location evidence="1">Membrane</location>
        <topology evidence="1">Multi-pass membrane protein</topology>
    </subcellularLocation>
</comment>
<comment type="caution">
    <text evidence="9">The sequence shown here is derived from an EMBL/GenBank/DDBJ whole genome shotgun (WGS) entry which is preliminary data.</text>
</comment>
<dbReference type="GO" id="GO:0042371">
    <property type="term" value="P:vitamin K biosynthetic process"/>
    <property type="evidence" value="ECO:0007669"/>
    <property type="project" value="TreeGrafter"/>
</dbReference>
<dbReference type="PANTHER" id="PTHR13929">
    <property type="entry name" value="1,4-DIHYDROXY-2-NAPHTHOATE OCTAPRENYLTRANSFERASE"/>
    <property type="match status" value="1"/>
</dbReference>
<comment type="pathway">
    <text evidence="2">Quinol/quinone metabolism; menaquinone biosynthesis.</text>
</comment>
<evidence type="ECO:0000256" key="1">
    <source>
        <dbReference type="ARBA" id="ARBA00004141"/>
    </source>
</evidence>
<feature type="transmembrane region" description="Helical" evidence="8">
    <location>
        <begin position="183"/>
        <end position="200"/>
    </location>
</feature>
<feature type="transmembrane region" description="Helical" evidence="8">
    <location>
        <begin position="129"/>
        <end position="147"/>
    </location>
</feature>
<feature type="transmembrane region" description="Helical" evidence="8">
    <location>
        <begin position="68"/>
        <end position="87"/>
    </location>
</feature>
<dbReference type="EMBL" id="MLYP01000099">
    <property type="protein sequence ID" value="OIJ85108.1"/>
    <property type="molecule type" value="Genomic_DNA"/>
</dbReference>
<protein>
    <submittedName>
        <fullName evidence="9">1,4-dihydroxy-2-naphthoate prenyltransferase</fullName>
    </submittedName>
</protein>
<sequence>MAAELNPAATTAHPARAIARPGPRPWTRLPAYIRLAKLGMVDYYLSLFVVGSLLLVREPPGDGLSTGLTLIAFLLGEVCLVGAAVAFDDVAGYRDGSDAANYGVDAPVRRLARKPLLAGALTETAAVRFGWGALAAGCLCWTAALVVAPHQPLWAVLGVVSAGFVIPQYSWGLRLGHRGLQEVFLAAVGWAFVLPLYGLLTGEATGLAAVEAFLFGLGPLLFGVYSNTNDIAGDRAVGRPTVACLLSRRGNTLFIGALSVLETAVIIAAALLGVAPWWFPLLLLPVMVARTGQFTTGMVRGDVLRGRLVGIRAHRILVVALVAANLLSARAS</sequence>
<dbReference type="Gene3D" id="1.10.357.140">
    <property type="entry name" value="UbiA prenyltransferase"/>
    <property type="match status" value="1"/>
</dbReference>
<dbReference type="InterPro" id="IPR026046">
    <property type="entry name" value="UBIAD1"/>
</dbReference>
<dbReference type="Proteomes" id="UP000179935">
    <property type="component" value="Unassembled WGS sequence"/>
</dbReference>
<evidence type="ECO:0000256" key="6">
    <source>
        <dbReference type="ARBA" id="ARBA00022989"/>
    </source>
</evidence>
<dbReference type="UniPathway" id="UPA00079"/>
<feature type="transmembrane region" description="Helical" evidence="8">
    <location>
        <begin position="206"/>
        <end position="225"/>
    </location>
</feature>
<keyword evidence="6 8" id="KW-1133">Transmembrane helix</keyword>
<evidence type="ECO:0000256" key="4">
    <source>
        <dbReference type="ARBA" id="ARBA00022679"/>
    </source>
</evidence>
<keyword evidence="3" id="KW-0474">Menaquinone biosynthesis</keyword>
<evidence type="ECO:0000256" key="3">
    <source>
        <dbReference type="ARBA" id="ARBA00022428"/>
    </source>
</evidence>
<dbReference type="STRING" id="1428652.BIV24_29270"/>
<keyword evidence="7 8" id="KW-0472">Membrane</keyword>
<dbReference type="GO" id="GO:0016020">
    <property type="term" value="C:membrane"/>
    <property type="evidence" value="ECO:0007669"/>
    <property type="project" value="UniProtKB-SubCell"/>
</dbReference>
<name>A0A1S2NU74_9ACTN</name>
<organism evidence="9 10">
    <name type="scientific">Streptomyces colonosanans</name>
    <dbReference type="NCBI Taxonomy" id="1428652"/>
    <lineage>
        <taxon>Bacteria</taxon>
        <taxon>Bacillati</taxon>
        <taxon>Actinomycetota</taxon>
        <taxon>Actinomycetes</taxon>
        <taxon>Kitasatosporales</taxon>
        <taxon>Streptomycetaceae</taxon>
        <taxon>Streptomyces</taxon>
    </lineage>
</organism>
<keyword evidence="4 9" id="KW-0808">Transferase</keyword>
<keyword evidence="5 8" id="KW-0812">Transmembrane</keyword>
<feature type="transmembrane region" description="Helical" evidence="8">
    <location>
        <begin position="253"/>
        <end position="279"/>
    </location>
</feature>
<dbReference type="PANTHER" id="PTHR13929:SF0">
    <property type="entry name" value="UBIA PRENYLTRANSFERASE DOMAIN-CONTAINING PROTEIN 1"/>
    <property type="match status" value="1"/>
</dbReference>
<gene>
    <name evidence="9" type="ORF">BIV24_29270</name>
</gene>
<dbReference type="RefSeq" id="WP_071369488.1">
    <property type="nucleotide sequence ID" value="NZ_MLYP01000099.1"/>
</dbReference>
<keyword evidence="10" id="KW-1185">Reference proteome</keyword>
<evidence type="ECO:0000313" key="10">
    <source>
        <dbReference type="Proteomes" id="UP000179935"/>
    </source>
</evidence>
<reference evidence="9 10" key="1">
    <citation type="submission" date="2016-10" db="EMBL/GenBank/DDBJ databases">
        <title>Genome sequence of Streptomyces sp. MUSC 93.</title>
        <authorList>
            <person name="Lee L.-H."/>
            <person name="Ser H.-L."/>
            <person name="Law J.W.-F."/>
        </authorList>
    </citation>
    <scope>NUCLEOTIDE SEQUENCE [LARGE SCALE GENOMIC DNA]</scope>
    <source>
        <strain evidence="9 10">MUSC 93</strain>
    </source>
</reference>
<evidence type="ECO:0000256" key="5">
    <source>
        <dbReference type="ARBA" id="ARBA00022692"/>
    </source>
</evidence>
<dbReference type="Pfam" id="PF01040">
    <property type="entry name" value="UbiA"/>
    <property type="match status" value="1"/>
</dbReference>
<dbReference type="OrthoDB" id="4545177at2"/>
<dbReference type="AlphaFoldDB" id="A0A1S2NU74"/>
<evidence type="ECO:0000256" key="2">
    <source>
        <dbReference type="ARBA" id="ARBA00004863"/>
    </source>
</evidence>
<dbReference type="InterPro" id="IPR044878">
    <property type="entry name" value="UbiA_sf"/>
</dbReference>
<evidence type="ECO:0000256" key="8">
    <source>
        <dbReference type="SAM" id="Phobius"/>
    </source>
</evidence>
<accession>A0A1S2NU74</accession>
<dbReference type="GO" id="GO:0009234">
    <property type="term" value="P:menaquinone biosynthetic process"/>
    <property type="evidence" value="ECO:0007669"/>
    <property type="project" value="UniProtKB-UniPathway"/>
</dbReference>